<dbReference type="Pfam" id="PF00753">
    <property type="entry name" value="Lactamase_B"/>
    <property type="match status" value="1"/>
</dbReference>
<dbReference type="SUPFAM" id="SSF56281">
    <property type="entry name" value="Metallo-hydrolase/oxidoreductase"/>
    <property type="match status" value="1"/>
</dbReference>
<dbReference type="InterPro" id="IPR035681">
    <property type="entry name" value="ComA-like_MBL"/>
</dbReference>
<proteinExistence type="predicted"/>
<evidence type="ECO:0000313" key="3">
    <source>
        <dbReference type="Proteomes" id="UP000824193"/>
    </source>
</evidence>
<dbReference type="SMART" id="SM00849">
    <property type="entry name" value="Lactamase_B"/>
    <property type="match status" value="1"/>
</dbReference>
<dbReference type="PANTHER" id="PTHR30619:SF1">
    <property type="entry name" value="RECOMBINATION PROTEIN 2"/>
    <property type="match status" value="1"/>
</dbReference>
<dbReference type="Gene3D" id="3.60.15.10">
    <property type="entry name" value="Ribonuclease Z/Hydroxyacylglutathione hydrolase-like"/>
    <property type="match status" value="1"/>
</dbReference>
<feature type="domain" description="Metallo-beta-lactamase" evidence="1">
    <location>
        <begin position="80"/>
        <end position="276"/>
    </location>
</feature>
<dbReference type="EMBL" id="DXFW01000018">
    <property type="protein sequence ID" value="HIX05629.1"/>
    <property type="molecule type" value="Genomic_DNA"/>
</dbReference>
<dbReference type="InterPro" id="IPR036866">
    <property type="entry name" value="RibonucZ/Hydroxyglut_hydro"/>
</dbReference>
<protein>
    <submittedName>
        <fullName evidence="2">MBL fold metallo-hydrolase</fullName>
    </submittedName>
</protein>
<evidence type="ECO:0000259" key="1">
    <source>
        <dbReference type="SMART" id="SM00849"/>
    </source>
</evidence>
<evidence type="ECO:0000313" key="2">
    <source>
        <dbReference type="EMBL" id="HIX05629.1"/>
    </source>
</evidence>
<dbReference type="Proteomes" id="UP000824193">
    <property type="component" value="Unassembled WGS sequence"/>
</dbReference>
<sequence length="330" mass="34989">MAKRKSSRRRRKINLTPFQTVVFSLVGLCLVLGLWVSAAGEVGAAPTWQEIYTAVGLADPLPAADLPENTDAVHFIDVDQADATLLQSGGEYCLVDAGDTDSEQKLMEYLEQRGVTRLKLLVMSHPHADHIGSMAAVLEKLEVEQVLLPDFDKAPYPTTRLFEKVMEAIEASGAAVTTAAPGQSFPVGSGTLQVLAAGVETDNYNDLSQVLLFESGELSVVLSGDGEKPVEQAALEAGAVPRADVFKAAHHGSDTSNTLEFLQAVQPGYVAISCGLGNSYGHPHAGALERFEQVGAQVLRTDQDGSVVIAATENGLQSYTANAAKEREAA</sequence>
<dbReference type="InterPro" id="IPR052159">
    <property type="entry name" value="Competence_DNA_uptake"/>
</dbReference>
<gene>
    <name evidence="2" type="ORF">H9865_05950</name>
</gene>
<name>A0A9D1V417_9FIRM</name>
<dbReference type="PANTHER" id="PTHR30619">
    <property type="entry name" value="DNA INTERNALIZATION/COMPETENCE PROTEIN COMEC/REC2"/>
    <property type="match status" value="1"/>
</dbReference>
<dbReference type="InterPro" id="IPR001279">
    <property type="entry name" value="Metallo-B-lactamas"/>
</dbReference>
<dbReference type="CDD" id="cd07731">
    <property type="entry name" value="ComA-like_MBL-fold"/>
    <property type="match status" value="1"/>
</dbReference>
<comment type="caution">
    <text evidence="2">The sequence shown here is derived from an EMBL/GenBank/DDBJ whole genome shotgun (WGS) entry which is preliminary data.</text>
</comment>
<reference evidence="2" key="2">
    <citation type="submission" date="2021-04" db="EMBL/GenBank/DDBJ databases">
        <authorList>
            <person name="Gilroy R."/>
        </authorList>
    </citation>
    <scope>NUCLEOTIDE SEQUENCE</scope>
    <source>
        <strain evidence="2">2239</strain>
    </source>
</reference>
<organism evidence="2 3">
    <name type="scientific">Candidatus Allofournierella pullicola</name>
    <dbReference type="NCBI Taxonomy" id="2838596"/>
    <lineage>
        <taxon>Bacteria</taxon>
        <taxon>Bacillati</taxon>
        <taxon>Bacillota</taxon>
        <taxon>Clostridia</taxon>
        <taxon>Eubacteriales</taxon>
        <taxon>Oscillospiraceae</taxon>
        <taxon>Allofournierella</taxon>
    </lineage>
</organism>
<reference evidence="2" key="1">
    <citation type="journal article" date="2021" name="PeerJ">
        <title>Extensive microbial diversity within the chicken gut microbiome revealed by metagenomics and culture.</title>
        <authorList>
            <person name="Gilroy R."/>
            <person name="Ravi A."/>
            <person name="Getino M."/>
            <person name="Pursley I."/>
            <person name="Horton D.L."/>
            <person name="Alikhan N.F."/>
            <person name="Baker D."/>
            <person name="Gharbi K."/>
            <person name="Hall N."/>
            <person name="Watson M."/>
            <person name="Adriaenssens E.M."/>
            <person name="Foster-Nyarko E."/>
            <person name="Jarju S."/>
            <person name="Secka A."/>
            <person name="Antonio M."/>
            <person name="Oren A."/>
            <person name="Chaudhuri R.R."/>
            <person name="La Ragione R."/>
            <person name="Hildebrand F."/>
            <person name="Pallen M.J."/>
        </authorList>
    </citation>
    <scope>NUCLEOTIDE SEQUENCE</scope>
    <source>
        <strain evidence="2">2239</strain>
    </source>
</reference>
<accession>A0A9D1V417</accession>
<dbReference type="AlphaFoldDB" id="A0A9D1V417"/>